<evidence type="ECO:0000256" key="4">
    <source>
        <dbReference type="ARBA" id="ARBA00022801"/>
    </source>
</evidence>
<dbReference type="Gene3D" id="1.20.1540.10">
    <property type="entry name" value="Rhomboid-like"/>
    <property type="match status" value="1"/>
</dbReference>
<feature type="transmembrane region" description="Helical" evidence="8">
    <location>
        <begin position="199"/>
        <end position="218"/>
    </location>
</feature>
<evidence type="ECO:0000256" key="2">
    <source>
        <dbReference type="ARBA" id="ARBA00009045"/>
    </source>
</evidence>
<evidence type="ECO:0000256" key="6">
    <source>
        <dbReference type="ARBA" id="ARBA00023136"/>
    </source>
</evidence>
<feature type="region of interest" description="Disordered" evidence="7">
    <location>
        <begin position="1"/>
        <end position="20"/>
    </location>
</feature>
<dbReference type="Pfam" id="PF01694">
    <property type="entry name" value="Rhomboid"/>
    <property type="match status" value="1"/>
</dbReference>
<dbReference type="GO" id="GO:0004252">
    <property type="term" value="F:serine-type endopeptidase activity"/>
    <property type="evidence" value="ECO:0007669"/>
    <property type="project" value="InterPro"/>
</dbReference>
<organism evidence="10 11">
    <name type="scientific">Bacteroides nordii</name>
    <dbReference type="NCBI Taxonomy" id="291645"/>
    <lineage>
        <taxon>Bacteria</taxon>
        <taxon>Pseudomonadati</taxon>
        <taxon>Bacteroidota</taxon>
        <taxon>Bacteroidia</taxon>
        <taxon>Bacteroidales</taxon>
        <taxon>Bacteroidaceae</taxon>
        <taxon>Bacteroides</taxon>
    </lineage>
</organism>
<keyword evidence="5 8" id="KW-1133">Transmembrane helix</keyword>
<dbReference type="PANTHER" id="PTHR43731:SF14">
    <property type="entry name" value="PRESENILIN-ASSOCIATED RHOMBOID-LIKE PROTEIN, MITOCHONDRIAL"/>
    <property type="match status" value="1"/>
</dbReference>
<dbReference type="InterPro" id="IPR022764">
    <property type="entry name" value="Peptidase_S54_rhomboid_dom"/>
</dbReference>
<feature type="compositionally biased region" description="Polar residues" evidence="7">
    <location>
        <begin position="1"/>
        <end position="16"/>
    </location>
</feature>
<evidence type="ECO:0000256" key="7">
    <source>
        <dbReference type="SAM" id="MobiDB-lite"/>
    </source>
</evidence>
<dbReference type="GO" id="GO:0006508">
    <property type="term" value="P:proteolysis"/>
    <property type="evidence" value="ECO:0007669"/>
    <property type="project" value="UniProtKB-KW"/>
</dbReference>
<sequence>MAMNSDQQEEQLIQSDDVNEEKKERNSMFLPHKGFIATPILLGINVLVFILMTLSGVNLFEPKTLELLQWGADFGPLTLTGSWWRTLTCNFVHIGIIHILMNMYALVYIGVLLEPILGTRRMFAAYLLTGLCSAVSSLFWHAETISAGASGAIFGLYGIFLAFLCFHHIEKTQRNALLSSILIFVGYNLIYGLKEGIDNAAHIGGLISGFILGFVYVMALNEKRSKLQKYYTMGGEAGILLIYLIGLLVLNKNVPSDYQDLRHEWDNGLVQAYLTGESNESEKYENQKEHPISKRITSKDQLPPYAPFTASDTWLNFSSEKAGIRLRYPSNWQTAETTRQDNETILLQQRWTNATNHLIITVSQYDTDEIYEYNKKLSLSIPRNAQNEPSEDYKRSTLTINGLNFIKTDNMQHFGAPDEEGYEILQTVLYYFSPEKKTIYAFVMLINDEAAQQDLDDMLENVQFTHS</sequence>
<dbReference type="AlphaFoldDB" id="A0A413VYP0"/>
<keyword evidence="10" id="KW-0645">Protease</keyword>
<evidence type="ECO:0000259" key="9">
    <source>
        <dbReference type="Pfam" id="PF01694"/>
    </source>
</evidence>
<evidence type="ECO:0000313" key="10">
    <source>
        <dbReference type="EMBL" id="RHB38703.1"/>
    </source>
</evidence>
<dbReference type="RefSeq" id="WP_002560943.1">
    <property type="nucleotide sequence ID" value="NZ_CABJFV010000001.1"/>
</dbReference>
<gene>
    <name evidence="10" type="ORF">DW888_02570</name>
</gene>
<dbReference type="GO" id="GO:0016020">
    <property type="term" value="C:membrane"/>
    <property type="evidence" value="ECO:0007669"/>
    <property type="project" value="UniProtKB-SubCell"/>
</dbReference>
<evidence type="ECO:0000256" key="3">
    <source>
        <dbReference type="ARBA" id="ARBA00022692"/>
    </source>
</evidence>
<feature type="domain" description="Peptidase S54 rhomboid" evidence="9">
    <location>
        <begin position="81"/>
        <end position="217"/>
    </location>
</feature>
<feature type="transmembrane region" description="Helical" evidence="8">
    <location>
        <begin position="148"/>
        <end position="169"/>
    </location>
</feature>
<evidence type="ECO:0000313" key="11">
    <source>
        <dbReference type="Proteomes" id="UP000284379"/>
    </source>
</evidence>
<accession>A0A413VYP0</accession>
<evidence type="ECO:0000256" key="1">
    <source>
        <dbReference type="ARBA" id="ARBA00004141"/>
    </source>
</evidence>
<dbReference type="InterPro" id="IPR035952">
    <property type="entry name" value="Rhomboid-like_sf"/>
</dbReference>
<feature type="transmembrane region" description="Helical" evidence="8">
    <location>
        <begin position="91"/>
        <end position="111"/>
    </location>
</feature>
<feature type="transmembrane region" description="Helical" evidence="8">
    <location>
        <begin position="123"/>
        <end position="142"/>
    </location>
</feature>
<protein>
    <submittedName>
        <fullName evidence="10">Rhomboid family intramembrane serine protease</fullName>
    </submittedName>
</protein>
<name>A0A413VYP0_9BACE</name>
<proteinExistence type="inferred from homology"/>
<keyword evidence="3 8" id="KW-0812">Transmembrane</keyword>
<feature type="transmembrane region" description="Helical" evidence="8">
    <location>
        <begin position="230"/>
        <end position="250"/>
    </location>
</feature>
<evidence type="ECO:0000256" key="5">
    <source>
        <dbReference type="ARBA" id="ARBA00022989"/>
    </source>
</evidence>
<feature type="transmembrane region" description="Helical" evidence="8">
    <location>
        <begin position="176"/>
        <end position="193"/>
    </location>
</feature>
<dbReference type="SUPFAM" id="SSF144091">
    <property type="entry name" value="Rhomboid-like"/>
    <property type="match status" value="1"/>
</dbReference>
<comment type="similarity">
    <text evidence="2">Belongs to the peptidase S54 family.</text>
</comment>
<dbReference type="Proteomes" id="UP000284379">
    <property type="component" value="Unassembled WGS sequence"/>
</dbReference>
<keyword evidence="4" id="KW-0378">Hydrolase</keyword>
<feature type="transmembrane region" description="Helical" evidence="8">
    <location>
        <begin position="35"/>
        <end position="60"/>
    </location>
</feature>
<reference evidence="10 11" key="1">
    <citation type="submission" date="2018-08" db="EMBL/GenBank/DDBJ databases">
        <title>A genome reference for cultivated species of the human gut microbiota.</title>
        <authorList>
            <person name="Zou Y."/>
            <person name="Xue W."/>
            <person name="Luo G."/>
        </authorList>
    </citation>
    <scope>NUCLEOTIDE SEQUENCE [LARGE SCALE GENOMIC DNA]</scope>
    <source>
        <strain evidence="10 11">AM40-30BH</strain>
    </source>
</reference>
<keyword evidence="6 8" id="KW-0472">Membrane</keyword>
<dbReference type="EMBL" id="QSGO01000001">
    <property type="protein sequence ID" value="RHB38703.1"/>
    <property type="molecule type" value="Genomic_DNA"/>
</dbReference>
<comment type="caution">
    <text evidence="10">The sequence shown here is derived from an EMBL/GenBank/DDBJ whole genome shotgun (WGS) entry which is preliminary data.</text>
</comment>
<dbReference type="PANTHER" id="PTHR43731">
    <property type="entry name" value="RHOMBOID PROTEASE"/>
    <property type="match status" value="1"/>
</dbReference>
<evidence type="ECO:0000256" key="8">
    <source>
        <dbReference type="SAM" id="Phobius"/>
    </source>
</evidence>
<comment type="subcellular location">
    <subcellularLocation>
        <location evidence="1">Membrane</location>
        <topology evidence="1">Multi-pass membrane protein</topology>
    </subcellularLocation>
</comment>
<dbReference type="InterPro" id="IPR050925">
    <property type="entry name" value="Rhomboid_protease_S54"/>
</dbReference>